<evidence type="ECO:0000256" key="4">
    <source>
        <dbReference type="ARBA" id="ARBA00023136"/>
    </source>
</evidence>
<dbReference type="STRING" id="569857.TP70_04240"/>
<evidence type="ECO:0000313" key="9">
    <source>
        <dbReference type="Proteomes" id="UP000032366"/>
    </source>
</evidence>
<evidence type="ECO:0000259" key="6">
    <source>
        <dbReference type="Pfam" id="PF00916"/>
    </source>
</evidence>
<feature type="transmembrane region" description="Helical" evidence="5">
    <location>
        <begin position="262"/>
        <end position="280"/>
    </location>
</feature>
<comment type="subcellular location">
    <subcellularLocation>
        <location evidence="1">Membrane</location>
        <topology evidence="1">Multi-pass membrane protein</topology>
    </subcellularLocation>
</comment>
<name>A0A0D6XTH2_9STAP</name>
<sequence>MQAWWESYRTSWLGDYYQNITAGLLISLAMLPGAIAYSFIAGVSPTTSMISTSMMMVYMSFLGARISLVSAPSSGVSLIVVMITAAYSLEMLAAAIIVMGIIQIILGYCHISKAITWIPVPVVIGFMNALGYLLFVAQLKHIFGQNMTTYVYALLSFLLIWLVPKWTTKIPSALLSIVVLTIVAFVTQADLKYVHDFADIKVAIPTMHLPQLDWQLDIILQVLLFGLMLATVATIQTSLIANMMDDLTQTPSDKDKEARGQGIANLLIGLFGGLAGSGLVGQSKFAYLSGATTRLAMLTVGIVMGLFVFVLGPIVGQIPMVVLATVLIQVALKAYDPKTKTLLVKRRYVDFFLMLLTFGLTIVTKNLAFGVLAGTACYYLFKGVGQLWQHLQNN</sequence>
<feature type="transmembrane region" description="Helical" evidence="5">
    <location>
        <begin position="78"/>
        <end position="102"/>
    </location>
</feature>
<evidence type="ECO:0000256" key="2">
    <source>
        <dbReference type="ARBA" id="ARBA00022692"/>
    </source>
</evidence>
<evidence type="ECO:0000256" key="1">
    <source>
        <dbReference type="ARBA" id="ARBA00004141"/>
    </source>
</evidence>
<dbReference type="Pfam" id="PF00916">
    <property type="entry name" value="Sulfate_transp"/>
    <property type="match status" value="1"/>
</dbReference>
<dbReference type="EMBL" id="UHDT01000001">
    <property type="protein sequence ID" value="SUM58252.1"/>
    <property type="molecule type" value="Genomic_DNA"/>
</dbReference>
<dbReference type="EMBL" id="JXWY01000031">
    <property type="protein sequence ID" value="KIX91158.1"/>
    <property type="molecule type" value="Genomic_DNA"/>
</dbReference>
<dbReference type="InterPro" id="IPR052706">
    <property type="entry name" value="Membrane-Transporter-like"/>
</dbReference>
<keyword evidence="3 5" id="KW-1133">Transmembrane helix</keyword>
<proteinExistence type="predicted"/>
<feature type="transmembrane region" description="Helical" evidence="5">
    <location>
        <begin position="170"/>
        <end position="189"/>
    </location>
</feature>
<keyword evidence="4 5" id="KW-0472">Membrane</keyword>
<dbReference type="PANTHER" id="PTHR43310:SF1">
    <property type="entry name" value="SULFATE TRANSPORTER YBAR-RELATED"/>
    <property type="match status" value="1"/>
</dbReference>
<gene>
    <name evidence="8" type="primary">ychM</name>
    <name evidence="8" type="ORF">NCTC13832_02000</name>
    <name evidence="7" type="ORF">TP70_04240</name>
</gene>
<feature type="transmembrane region" description="Helical" evidence="5">
    <location>
        <begin position="147"/>
        <end position="163"/>
    </location>
</feature>
<feature type="transmembrane region" description="Helical" evidence="5">
    <location>
        <begin position="351"/>
        <end position="381"/>
    </location>
</feature>
<accession>A0A0D6XTH2</accession>
<keyword evidence="2 5" id="KW-0812">Transmembrane</keyword>
<dbReference type="AlphaFoldDB" id="A0A0D6XTH2"/>
<dbReference type="Proteomes" id="UP000254100">
    <property type="component" value="Unassembled WGS sequence"/>
</dbReference>
<organism evidence="8 10">
    <name type="scientific">Staphylococcus microti</name>
    <dbReference type="NCBI Taxonomy" id="569857"/>
    <lineage>
        <taxon>Bacteria</taxon>
        <taxon>Bacillati</taxon>
        <taxon>Bacillota</taxon>
        <taxon>Bacilli</taxon>
        <taxon>Bacillales</taxon>
        <taxon>Staphylococcaceae</taxon>
        <taxon>Staphylococcus</taxon>
    </lineage>
</organism>
<feature type="transmembrane region" description="Helical" evidence="5">
    <location>
        <begin position="218"/>
        <end position="241"/>
    </location>
</feature>
<dbReference type="RefSeq" id="WP_044359674.1">
    <property type="nucleotide sequence ID" value="NZ_JXWY01000031.1"/>
</dbReference>
<feature type="transmembrane region" description="Helical" evidence="5">
    <location>
        <begin position="20"/>
        <end position="43"/>
    </location>
</feature>
<evidence type="ECO:0000313" key="8">
    <source>
        <dbReference type="EMBL" id="SUM58252.1"/>
    </source>
</evidence>
<dbReference type="OrthoDB" id="2412811at2"/>
<reference evidence="7 9" key="1">
    <citation type="submission" date="2015-01" db="EMBL/GenBank/DDBJ databases">
        <authorList>
            <person name="Guo J."/>
        </authorList>
    </citation>
    <scope>NUCLEOTIDE SEQUENCE [LARGE SCALE GENOMIC DNA]</scope>
    <source>
        <strain evidence="7 9">DSM 22147</strain>
    </source>
</reference>
<evidence type="ECO:0000256" key="5">
    <source>
        <dbReference type="SAM" id="Phobius"/>
    </source>
</evidence>
<evidence type="ECO:0000313" key="10">
    <source>
        <dbReference type="Proteomes" id="UP000254100"/>
    </source>
</evidence>
<dbReference type="PANTHER" id="PTHR43310">
    <property type="entry name" value="SULFATE TRANSPORTER YBAR-RELATED"/>
    <property type="match status" value="1"/>
</dbReference>
<feature type="transmembrane region" description="Helical" evidence="5">
    <location>
        <begin position="55"/>
        <end position="72"/>
    </location>
</feature>
<dbReference type="Proteomes" id="UP000032366">
    <property type="component" value="Unassembled WGS sequence"/>
</dbReference>
<reference evidence="8 10" key="2">
    <citation type="submission" date="2018-06" db="EMBL/GenBank/DDBJ databases">
        <authorList>
            <consortium name="Pathogen Informatics"/>
            <person name="Doyle S."/>
        </authorList>
    </citation>
    <scope>NUCLEOTIDE SEQUENCE [LARGE SCALE GENOMIC DNA]</scope>
    <source>
        <strain evidence="8 10">NCTC13832</strain>
    </source>
</reference>
<feature type="transmembrane region" description="Helical" evidence="5">
    <location>
        <begin position="114"/>
        <end position="135"/>
    </location>
</feature>
<dbReference type="InterPro" id="IPR011547">
    <property type="entry name" value="SLC26A/SulP_dom"/>
</dbReference>
<dbReference type="GO" id="GO:0016020">
    <property type="term" value="C:membrane"/>
    <property type="evidence" value="ECO:0007669"/>
    <property type="project" value="UniProtKB-SubCell"/>
</dbReference>
<evidence type="ECO:0000313" key="7">
    <source>
        <dbReference type="EMBL" id="KIX91158.1"/>
    </source>
</evidence>
<evidence type="ECO:0000256" key="3">
    <source>
        <dbReference type="ARBA" id="ARBA00022989"/>
    </source>
</evidence>
<feature type="transmembrane region" description="Helical" evidence="5">
    <location>
        <begin position="300"/>
        <end position="330"/>
    </location>
</feature>
<feature type="domain" description="SLC26A/SulP transporter" evidence="6">
    <location>
        <begin position="147"/>
        <end position="357"/>
    </location>
</feature>
<keyword evidence="9" id="KW-1185">Reference proteome</keyword>
<protein>
    <submittedName>
        <fullName evidence="7 8">Sulfate permease</fullName>
    </submittedName>
</protein>